<dbReference type="Proteomes" id="UP000248961">
    <property type="component" value="Unassembled WGS sequence"/>
</dbReference>
<evidence type="ECO:0000313" key="9">
    <source>
        <dbReference type="Proteomes" id="UP000248961"/>
    </source>
</evidence>
<keyword evidence="2 6" id="KW-0812">Transmembrane</keyword>
<evidence type="ECO:0000256" key="2">
    <source>
        <dbReference type="ARBA" id="ARBA00022692"/>
    </source>
</evidence>
<evidence type="ECO:0000256" key="5">
    <source>
        <dbReference type="ARBA" id="ARBA00038359"/>
    </source>
</evidence>
<feature type="transmembrane region" description="Helical" evidence="6">
    <location>
        <begin position="16"/>
        <end position="35"/>
    </location>
</feature>
<dbReference type="GeneID" id="37202958"/>
<feature type="transmembrane region" description="Helical" evidence="6">
    <location>
        <begin position="82"/>
        <end position="101"/>
    </location>
</feature>
<dbReference type="InterPro" id="IPR049326">
    <property type="entry name" value="Rhodopsin_dom_fungi"/>
</dbReference>
<dbReference type="Pfam" id="PF20684">
    <property type="entry name" value="Fung_rhodopsin"/>
    <property type="match status" value="2"/>
</dbReference>
<feature type="transmembrane region" description="Helical" evidence="6">
    <location>
        <begin position="107"/>
        <end position="131"/>
    </location>
</feature>
<organism evidence="8 9">
    <name type="scientific">Aspergillus homomorphus (strain CBS 101889)</name>
    <dbReference type="NCBI Taxonomy" id="1450537"/>
    <lineage>
        <taxon>Eukaryota</taxon>
        <taxon>Fungi</taxon>
        <taxon>Dikarya</taxon>
        <taxon>Ascomycota</taxon>
        <taxon>Pezizomycotina</taxon>
        <taxon>Eurotiomycetes</taxon>
        <taxon>Eurotiomycetidae</taxon>
        <taxon>Eurotiales</taxon>
        <taxon>Aspergillaceae</taxon>
        <taxon>Aspergillus</taxon>
        <taxon>Aspergillus subgen. Circumdati</taxon>
    </lineage>
</organism>
<proteinExistence type="inferred from homology"/>
<keyword evidence="9" id="KW-1185">Reference proteome</keyword>
<protein>
    <recommendedName>
        <fullName evidence="7">Rhodopsin domain-containing protein</fullName>
    </recommendedName>
</protein>
<feature type="domain" description="Rhodopsin" evidence="7">
    <location>
        <begin position="71"/>
        <end position="131"/>
    </location>
</feature>
<evidence type="ECO:0000259" key="7">
    <source>
        <dbReference type="Pfam" id="PF20684"/>
    </source>
</evidence>
<sequence length="257" mass="28658">MENAHPQQSTQAKQRVTTVKVLALAILFVFLRLLARSRKHVLLGVDDYTLVAFISPWNGAPYVHCPSVGFSCFLTVYAFEPLYITTVGIIKLSVLLMYYRIFPVRLIRIGGMVLASITVAWVISVDLVAIFRSFELDDRFSLILSFEAQDIAWTLADAETWCVVETAAGVISACLPTVIPLYQHACRNFVDSLSRSGGTDLEAEAIALHAASETQLGKIRVSDNRSLREPELYPPDEIKTVKGSSYTELTIHFRDSR</sequence>
<keyword evidence="3 6" id="KW-1133">Transmembrane helix</keyword>
<dbReference type="OrthoDB" id="10017208at2759"/>
<dbReference type="PANTHER" id="PTHR33048:SF47">
    <property type="entry name" value="INTEGRAL MEMBRANE PROTEIN-RELATED"/>
    <property type="match status" value="1"/>
</dbReference>
<accession>A0A395HKU0</accession>
<evidence type="ECO:0000256" key="6">
    <source>
        <dbReference type="SAM" id="Phobius"/>
    </source>
</evidence>
<name>A0A395HKU0_ASPHC</name>
<comment type="similarity">
    <text evidence="5">Belongs to the SAT4 family.</text>
</comment>
<dbReference type="EMBL" id="KZ824324">
    <property type="protein sequence ID" value="RAL07835.1"/>
    <property type="molecule type" value="Genomic_DNA"/>
</dbReference>
<dbReference type="STRING" id="1450537.A0A395HKU0"/>
<dbReference type="InterPro" id="IPR052337">
    <property type="entry name" value="SAT4-like"/>
</dbReference>
<dbReference type="RefSeq" id="XP_025546989.1">
    <property type="nucleotide sequence ID" value="XM_025698669.1"/>
</dbReference>
<evidence type="ECO:0000256" key="1">
    <source>
        <dbReference type="ARBA" id="ARBA00004141"/>
    </source>
</evidence>
<dbReference type="PANTHER" id="PTHR33048">
    <property type="entry name" value="PTH11-LIKE INTEGRAL MEMBRANE PROTEIN (AFU_ORTHOLOGUE AFUA_5G11245)"/>
    <property type="match status" value="1"/>
</dbReference>
<reference evidence="8 9" key="1">
    <citation type="submission" date="2018-02" db="EMBL/GenBank/DDBJ databases">
        <title>The genomes of Aspergillus section Nigri reveals drivers in fungal speciation.</title>
        <authorList>
            <consortium name="DOE Joint Genome Institute"/>
            <person name="Vesth T.C."/>
            <person name="Nybo J."/>
            <person name="Theobald S."/>
            <person name="Brandl J."/>
            <person name="Frisvad J.C."/>
            <person name="Nielsen K.F."/>
            <person name="Lyhne E.K."/>
            <person name="Kogle M.E."/>
            <person name="Kuo A."/>
            <person name="Riley R."/>
            <person name="Clum A."/>
            <person name="Nolan M."/>
            <person name="Lipzen A."/>
            <person name="Salamov A."/>
            <person name="Henrissat B."/>
            <person name="Wiebenga A."/>
            <person name="De vries R.P."/>
            <person name="Grigoriev I.V."/>
            <person name="Mortensen U.H."/>
            <person name="Andersen M.R."/>
            <person name="Baker S.E."/>
        </authorList>
    </citation>
    <scope>NUCLEOTIDE SEQUENCE [LARGE SCALE GENOMIC DNA]</scope>
    <source>
        <strain evidence="8 9">CBS 101889</strain>
    </source>
</reference>
<dbReference type="GO" id="GO:0016020">
    <property type="term" value="C:membrane"/>
    <property type="evidence" value="ECO:0007669"/>
    <property type="project" value="UniProtKB-SubCell"/>
</dbReference>
<gene>
    <name evidence="8" type="ORF">BO97DRAFT_446589</name>
</gene>
<keyword evidence="4 6" id="KW-0472">Membrane</keyword>
<comment type="subcellular location">
    <subcellularLocation>
        <location evidence="1">Membrane</location>
        <topology evidence="1">Multi-pass membrane protein</topology>
    </subcellularLocation>
</comment>
<evidence type="ECO:0000256" key="3">
    <source>
        <dbReference type="ARBA" id="ARBA00022989"/>
    </source>
</evidence>
<feature type="domain" description="Rhodopsin" evidence="7">
    <location>
        <begin position="145"/>
        <end position="183"/>
    </location>
</feature>
<evidence type="ECO:0000313" key="8">
    <source>
        <dbReference type="EMBL" id="RAL07835.1"/>
    </source>
</evidence>
<evidence type="ECO:0000256" key="4">
    <source>
        <dbReference type="ARBA" id="ARBA00023136"/>
    </source>
</evidence>
<dbReference type="AlphaFoldDB" id="A0A395HKU0"/>
<dbReference type="VEuPathDB" id="FungiDB:BO97DRAFT_446589"/>